<dbReference type="PANTHER" id="PTHR14527">
    <property type="entry name" value="PROTEIN MIS12 HOMOLOG"/>
    <property type="match status" value="1"/>
</dbReference>
<evidence type="ECO:0000256" key="6">
    <source>
        <dbReference type="ARBA" id="ARBA00022838"/>
    </source>
</evidence>
<dbReference type="GO" id="GO:0005634">
    <property type="term" value="C:nucleus"/>
    <property type="evidence" value="ECO:0007669"/>
    <property type="project" value="InterPro"/>
</dbReference>
<evidence type="ECO:0000256" key="10">
    <source>
        <dbReference type="SAM" id="Coils"/>
    </source>
</evidence>
<feature type="coiled-coil region" evidence="10">
    <location>
        <begin position="122"/>
        <end position="149"/>
    </location>
</feature>
<dbReference type="AlphaFoldDB" id="A0A200QPW2"/>
<dbReference type="FunCoup" id="A0A200QPW2">
    <property type="interactions" value="547"/>
</dbReference>
<name>A0A200QPW2_MACCD</name>
<dbReference type="PANTHER" id="PTHR14527:SF2">
    <property type="entry name" value="PROTEIN MIS12 HOMOLOG"/>
    <property type="match status" value="1"/>
</dbReference>
<keyword evidence="6" id="KW-0995">Kinetochore</keyword>
<evidence type="ECO:0000256" key="5">
    <source>
        <dbReference type="ARBA" id="ARBA00022776"/>
    </source>
</evidence>
<evidence type="ECO:0000256" key="9">
    <source>
        <dbReference type="ARBA" id="ARBA00023328"/>
    </source>
</evidence>
<dbReference type="GO" id="GO:0000444">
    <property type="term" value="C:MIS12/MIND type complex"/>
    <property type="evidence" value="ECO:0007669"/>
    <property type="project" value="TreeGrafter"/>
</dbReference>
<keyword evidence="9" id="KW-0137">Centromere</keyword>
<comment type="similarity">
    <text evidence="2">Belongs to the mis12 family.</text>
</comment>
<evidence type="ECO:0000256" key="4">
    <source>
        <dbReference type="ARBA" id="ARBA00022618"/>
    </source>
</evidence>
<protein>
    <submittedName>
        <fullName evidence="11">Centromere protein Mis12</fullName>
    </submittedName>
</protein>
<evidence type="ECO:0000313" key="12">
    <source>
        <dbReference type="Proteomes" id="UP000195402"/>
    </source>
</evidence>
<proteinExistence type="inferred from homology"/>
<dbReference type="OrthoDB" id="1884855at2759"/>
<comment type="subcellular location">
    <subcellularLocation>
        <location evidence="1">Chromosome</location>
        <location evidence="1">Centromere</location>
        <location evidence="1">Kinetochore</location>
    </subcellularLocation>
</comment>
<dbReference type="OMA" id="QNAICDP"/>
<dbReference type="InterPro" id="IPR008685">
    <property type="entry name" value="Centromere_Mis12"/>
</dbReference>
<evidence type="ECO:0000313" key="11">
    <source>
        <dbReference type="EMBL" id="OVA12508.1"/>
    </source>
</evidence>
<accession>A0A200QPW2</accession>
<dbReference type="Proteomes" id="UP000195402">
    <property type="component" value="Unassembled WGS sequence"/>
</dbReference>
<evidence type="ECO:0000256" key="7">
    <source>
        <dbReference type="ARBA" id="ARBA00023054"/>
    </source>
</evidence>
<dbReference type="STRING" id="56857.A0A200QPW2"/>
<dbReference type="GO" id="GO:0000070">
    <property type="term" value="P:mitotic sister chromatid segregation"/>
    <property type="evidence" value="ECO:0007669"/>
    <property type="project" value="TreeGrafter"/>
</dbReference>
<reference evidence="11 12" key="1">
    <citation type="journal article" date="2017" name="Mol. Plant">
        <title>The Genome of Medicinal Plant Macleaya cordata Provides New Insights into Benzylisoquinoline Alkaloids Metabolism.</title>
        <authorList>
            <person name="Liu X."/>
            <person name="Liu Y."/>
            <person name="Huang P."/>
            <person name="Ma Y."/>
            <person name="Qing Z."/>
            <person name="Tang Q."/>
            <person name="Cao H."/>
            <person name="Cheng P."/>
            <person name="Zheng Y."/>
            <person name="Yuan Z."/>
            <person name="Zhou Y."/>
            <person name="Liu J."/>
            <person name="Tang Z."/>
            <person name="Zhuo Y."/>
            <person name="Zhang Y."/>
            <person name="Yu L."/>
            <person name="Huang J."/>
            <person name="Yang P."/>
            <person name="Peng Q."/>
            <person name="Zhang J."/>
            <person name="Jiang W."/>
            <person name="Zhang Z."/>
            <person name="Lin K."/>
            <person name="Ro D.K."/>
            <person name="Chen X."/>
            <person name="Xiong X."/>
            <person name="Shang Y."/>
            <person name="Huang S."/>
            <person name="Zeng J."/>
        </authorList>
    </citation>
    <scope>NUCLEOTIDE SEQUENCE [LARGE SCALE GENOMIC DNA]</scope>
    <source>
        <strain evidence="12">cv. BLH2017</strain>
        <tissue evidence="11">Root</tissue>
    </source>
</reference>
<keyword evidence="3" id="KW-0158">Chromosome</keyword>
<organism evidence="11 12">
    <name type="scientific">Macleaya cordata</name>
    <name type="common">Five-seeded plume-poppy</name>
    <name type="synonym">Bocconia cordata</name>
    <dbReference type="NCBI Taxonomy" id="56857"/>
    <lineage>
        <taxon>Eukaryota</taxon>
        <taxon>Viridiplantae</taxon>
        <taxon>Streptophyta</taxon>
        <taxon>Embryophyta</taxon>
        <taxon>Tracheophyta</taxon>
        <taxon>Spermatophyta</taxon>
        <taxon>Magnoliopsida</taxon>
        <taxon>Ranunculales</taxon>
        <taxon>Papaveraceae</taxon>
        <taxon>Papaveroideae</taxon>
        <taxon>Macleaya</taxon>
    </lineage>
</organism>
<keyword evidence="12" id="KW-1185">Reference proteome</keyword>
<evidence type="ECO:0000256" key="3">
    <source>
        <dbReference type="ARBA" id="ARBA00022454"/>
    </source>
</evidence>
<evidence type="ECO:0000256" key="1">
    <source>
        <dbReference type="ARBA" id="ARBA00004629"/>
    </source>
</evidence>
<comment type="caution">
    <text evidence="11">The sequence shown here is derived from an EMBL/GenBank/DDBJ whole genome shotgun (WGS) entry which is preliminary data.</text>
</comment>
<dbReference type="GO" id="GO:0051382">
    <property type="term" value="P:kinetochore assembly"/>
    <property type="evidence" value="ECO:0007669"/>
    <property type="project" value="TreeGrafter"/>
</dbReference>
<dbReference type="Pfam" id="PF05859">
    <property type="entry name" value="Mis12"/>
    <property type="match status" value="1"/>
</dbReference>
<dbReference type="GO" id="GO:0051301">
    <property type="term" value="P:cell division"/>
    <property type="evidence" value="ECO:0007669"/>
    <property type="project" value="UniProtKB-KW"/>
</dbReference>
<keyword evidence="4" id="KW-0132">Cell division</keyword>
<sequence>MEGTESEKVFDSLNLNPQLFINEVLNAVDDTVDGAFEFYEQQALAVLKDTGEDKSNELSKGISSIRNVIQEVLDKRMGMWEKYCIRHCFAVPEGFSLPKADTSSDSLMDQDLFSDAELDNQLDSLREKLYVVRKESAELQKELHDLKQQHTLSSSCAESVTEALQIFEQKSVQFEEMVRTATTLREKFEKMKIKELEEFERVRTERIYDSNKDQSMMHHSKGFPAVEFKDLQDFVADLKKM</sequence>
<evidence type="ECO:0000256" key="2">
    <source>
        <dbReference type="ARBA" id="ARBA00008643"/>
    </source>
</evidence>
<dbReference type="InParanoid" id="A0A200QPW2"/>
<keyword evidence="5" id="KW-0498">Mitosis</keyword>
<keyword evidence="8" id="KW-0131">Cell cycle</keyword>
<evidence type="ECO:0000256" key="8">
    <source>
        <dbReference type="ARBA" id="ARBA00023306"/>
    </source>
</evidence>
<dbReference type="EMBL" id="MVGT01001376">
    <property type="protein sequence ID" value="OVA12508.1"/>
    <property type="molecule type" value="Genomic_DNA"/>
</dbReference>
<gene>
    <name evidence="11" type="ORF">BVC80_9011g14</name>
</gene>
<keyword evidence="7 10" id="KW-0175">Coiled coil</keyword>